<accession>A0A6A6ZV72</accession>
<dbReference type="Proteomes" id="UP000799424">
    <property type="component" value="Unassembled WGS sequence"/>
</dbReference>
<evidence type="ECO:0000313" key="2">
    <source>
        <dbReference type="EMBL" id="KAF2824247.1"/>
    </source>
</evidence>
<dbReference type="PANTHER" id="PTHR33365">
    <property type="entry name" value="YALI0B05434P"/>
    <property type="match status" value="1"/>
</dbReference>
<sequence length="290" mass="33543">MEGPPRYQPLSREDEDEIQAQLEEKDGTAWNANDTEIIPTNTRSFVVYLSLLLLSLSANVLLVMDNARLRIASYHAITTFSGLSFNTPIPYHAMTEFWHPNASESEMEAAWDAIDTSPMAVALHDDYVKKVKLPSTDRFPWDTERSVYYLKGIHDLHCLKHIRKAIVTKHNNRNQTFSLDHIYHCLDGLRQDIMCMVDDTPMPVPARHHVGDGQVRQCRDWDHMIDWATKPERNACYKWDDYREATNTLELFAYCPPESPYRAFQEAYFEYHGHKDPYEVKTGGSPSVAF</sequence>
<dbReference type="GO" id="GO:0043386">
    <property type="term" value="P:mycotoxin biosynthetic process"/>
    <property type="evidence" value="ECO:0007669"/>
    <property type="project" value="InterPro"/>
</dbReference>
<evidence type="ECO:0000256" key="1">
    <source>
        <dbReference type="ARBA" id="ARBA00035112"/>
    </source>
</evidence>
<proteinExistence type="inferred from homology"/>
<dbReference type="OrthoDB" id="3687641at2759"/>
<dbReference type="EMBL" id="MU006230">
    <property type="protein sequence ID" value="KAF2824247.1"/>
    <property type="molecule type" value="Genomic_DNA"/>
</dbReference>
<dbReference type="Pfam" id="PF11807">
    <property type="entry name" value="UstYa"/>
    <property type="match status" value="1"/>
</dbReference>
<keyword evidence="3" id="KW-1185">Reference proteome</keyword>
<comment type="similarity">
    <text evidence="1">Belongs to the ustYa family.</text>
</comment>
<protein>
    <submittedName>
        <fullName evidence="2">Uncharacterized protein</fullName>
    </submittedName>
</protein>
<dbReference type="InterPro" id="IPR021765">
    <property type="entry name" value="UstYa-like"/>
</dbReference>
<name>A0A6A6ZV72_9PLEO</name>
<evidence type="ECO:0000313" key="3">
    <source>
        <dbReference type="Proteomes" id="UP000799424"/>
    </source>
</evidence>
<gene>
    <name evidence="2" type="ORF">CC86DRAFT_297469</name>
</gene>
<reference evidence="2" key="1">
    <citation type="journal article" date="2020" name="Stud. Mycol.">
        <title>101 Dothideomycetes genomes: a test case for predicting lifestyles and emergence of pathogens.</title>
        <authorList>
            <person name="Haridas S."/>
            <person name="Albert R."/>
            <person name="Binder M."/>
            <person name="Bloem J."/>
            <person name="Labutti K."/>
            <person name="Salamov A."/>
            <person name="Andreopoulos B."/>
            <person name="Baker S."/>
            <person name="Barry K."/>
            <person name="Bills G."/>
            <person name="Bluhm B."/>
            <person name="Cannon C."/>
            <person name="Castanera R."/>
            <person name="Culley D."/>
            <person name="Daum C."/>
            <person name="Ezra D."/>
            <person name="Gonzalez J."/>
            <person name="Henrissat B."/>
            <person name="Kuo A."/>
            <person name="Liang C."/>
            <person name="Lipzen A."/>
            <person name="Lutzoni F."/>
            <person name="Magnuson J."/>
            <person name="Mondo S."/>
            <person name="Nolan M."/>
            <person name="Ohm R."/>
            <person name="Pangilinan J."/>
            <person name="Park H.-J."/>
            <person name="Ramirez L."/>
            <person name="Alfaro M."/>
            <person name="Sun H."/>
            <person name="Tritt A."/>
            <person name="Yoshinaga Y."/>
            <person name="Zwiers L.-H."/>
            <person name="Turgeon B."/>
            <person name="Goodwin S."/>
            <person name="Spatafora J."/>
            <person name="Crous P."/>
            <person name="Grigoriev I."/>
        </authorList>
    </citation>
    <scope>NUCLEOTIDE SEQUENCE</scope>
    <source>
        <strain evidence="2">CBS 113818</strain>
    </source>
</reference>
<dbReference type="AlphaFoldDB" id="A0A6A6ZV72"/>
<dbReference type="PANTHER" id="PTHR33365:SF6">
    <property type="entry name" value="OXIDASE USTYA"/>
    <property type="match status" value="1"/>
</dbReference>
<organism evidence="2 3">
    <name type="scientific">Ophiobolus disseminans</name>
    <dbReference type="NCBI Taxonomy" id="1469910"/>
    <lineage>
        <taxon>Eukaryota</taxon>
        <taxon>Fungi</taxon>
        <taxon>Dikarya</taxon>
        <taxon>Ascomycota</taxon>
        <taxon>Pezizomycotina</taxon>
        <taxon>Dothideomycetes</taxon>
        <taxon>Pleosporomycetidae</taxon>
        <taxon>Pleosporales</taxon>
        <taxon>Pleosporineae</taxon>
        <taxon>Phaeosphaeriaceae</taxon>
        <taxon>Ophiobolus</taxon>
    </lineage>
</organism>